<dbReference type="Proteomes" id="UP000053411">
    <property type="component" value="Unassembled WGS sequence"/>
</dbReference>
<feature type="domain" description="Nephrocystin 3-like N-terminal" evidence="5">
    <location>
        <begin position="387"/>
        <end position="562"/>
    </location>
</feature>
<dbReference type="InterPro" id="IPR027417">
    <property type="entry name" value="P-loop_NTPase"/>
</dbReference>
<feature type="domain" description="Nucleoside phosphorylase" evidence="4">
    <location>
        <begin position="9"/>
        <end position="290"/>
    </location>
</feature>
<dbReference type="SUPFAM" id="SSF52540">
    <property type="entry name" value="P-loop containing nucleoside triphosphate hydrolases"/>
    <property type="match status" value="1"/>
</dbReference>
<dbReference type="InterPro" id="IPR002110">
    <property type="entry name" value="Ankyrin_rpt"/>
</dbReference>
<feature type="repeat" description="ANK" evidence="3">
    <location>
        <begin position="1474"/>
        <end position="1506"/>
    </location>
</feature>
<keyword evidence="2 3" id="KW-0040">ANK repeat</keyword>
<dbReference type="EMBL" id="KN848064">
    <property type="protein sequence ID" value="KIY02140.1"/>
    <property type="molecule type" value="Genomic_DNA"/>
</dbReference>
<dbReference type="VEuPathDB" id="FungiDB:Z520_02278"/>
<organism evidence="6 7">
    <name type="scientific">Fonsecaea multimorphosa CBS 102226</name>
    <dbReference type="NCBI Taxonomy" id="1442371"/>
    <lineage>
        <taxon>Eukaryota</taxon>
        <taxon>Fungi</taxon>
        <taxon>Dikarya</taxon>
        <taxon>Ascomycota</taxon>
        <taxon>Pezizomycotina</taxon>
        <taxon>Eurotiomycetes</taxon>
        <taxon>Chaetothyriomycetidae</taxon>
        <taxon>Chaetothyriales</taxon>
        <taxon>Herpotrichiellaceae</taxon>
        <taxon>Fonsecaea</taxon>
    </lineage>
</organism>
<dbReference type="GO" id="GO:0003824">
    <property type="term" value="F:catalytic activity"/>
    <property type="evidence" value="ECO:0007669"/>
    <property type="project" value="InterPro"/>
</dbReference>
<gene>
    <name evidence="6" type="ORF">Z520_02278</name>
</gene>
<feature type="repeat" description="ANK" evidence="3">
    <location>
        <begin position="971"/>
        <end position="1003"/>
    </location>
</feature>
<evidence type="ECO:0000256" key="3">
    <source>
        <dbReference type="PROSITE-ProRule" id="PRU00023"/>
    </source>
</evidence>
<dbReference type="RefSeq" id="XP_016636262.1">
    <property type="nucleotide sequence ID" value="XM_016772792.1"/>
</dbReference>
<feature type="repeat" description="ANK" evidence="3">
    <location>
        <begin position="1276"/>
        <end position="1308"/>
    </location>
</feature>
<keyword evidence="1" id="KW-0677">Repeat</keyword>
<dbReference type="InterPro" id="IPR000845">
    <property type="entry name" value="Nucleoside_phosphorylase_d"/>
</dbReference>
<dbReference type="PANTHER" id="PTHR24198">
    <property type="entry name" value="ANKYRIN REPEAT AND PROTEIN KINASE DOMAIN-CONTAINING PROTEIN"/>
    <property type="match status" value="1"/>
</dbReference>
<dbReference type="Gene3D" id="3.40.50.300">
    <property type="entry name" value="P-loop containing nucleotide triphosphate hydrolases"/>
    <property type="match status" value="1"/>
</dbReference>
<dbReference type="Pfam" id="PF01048">
    <property type="entry name" value="PNP_UDP_1"/>
    <property type="match status" value="1"/>
</dbReference>
<feature type="repeat" description="ANK" evidence="3">
    <location>
        <begin position="1407"/>
        <end position="1440"/>
    </location>
</feature>
<dbReference type="Pfam" id="PF12796">
    <property type="entry name" value="Ank_2"/>
    <property type="match status" value="6"/>
</dbReference>
<name>A0A0D2KFC1_9EURO</name>
<dbReference type="GeneID" id="27708024"/>
<keyword evidence="7" id="KW-1185">Reference proteome</keyword>
<dbReference type="GO" id="GO:0009116">
    <property type="term" value="P:nucleoside metabolic process"/>
    <property type="evidence" value="ECO:0007669"/>
    <property type="project" value="InterPro"/>
</dbReference>
<evidence type="ECO:0000259" key="4">
    <source>
        <dbReference type="Pfam" id="PF01048"/>
    </source>
</evidence>
<feature type="repeat" description="ANK" evidence="3">
    <location>
        <begin position="938"/>
        <end position="970"/>
    </location>
</feature>
<dbReference type="InterPro" id="IPR036770">
    <property type="entry name" value="Ankyrin_rpt-contain_sf"/>
</dbReference>
<feature type="repeat" description="ANK" evidence="3">
    <location>
        <begin position="905"/>
        <end position="937"/>
    </location>
</feature>
<feature type="repeat" description="ANK" evidence="3">
    <location>
        <begin position="1309"/>
        <end position="1341"/>
    </location>
</feature>
<dbReference type="InterPro" id="IPR056884">
    <property type="entry name" value="NPHP3-like_N"/>
</dbReference>
<dbReference type="Gene3D" id="3.40.50.1580">
    <property type="entry name" value="Nucleoside phosphorylase domain"/>
    <property type="match status" value="1"/>
</dbReference>
<dbReference type="InterPro" id="IPR035994">
    <property type="entry name" value="Nucleoside_phosphorylase_sf"/>
</dbReference>
<evidence type="ECO:0000256" key="2">
    <source>
        <dbReference type="ARBA" id="ARBA00023043"/>
    </source>
</evidence>
<evidence type="ECO:0000259" key="5">
    <source>
        <dbReference type="Pfam" id="PF24883"/>
    </source>
</evidence>
<feature type="repeat" description="ANK" evidence="3">
    <location>
        <begin position="1146"/>
        <end position="1178"/>
    </location>
</feature>
<dbReference type="PROSITE" id="PS50297">
    <property type="entry name" value="ANK_REP_REGION"/>
    <property type="match status" value="6"/>
</dbReference>
<dbReference type="SMART" id="SM00248">
    <property type="entry name" value="ANK"/>
    <property type="match status" value="20"/>
</dbReference>
<dbReference type="Pfam" id="PF00023">
    <property type="entry name" value="Ank"/>
    <property type="match status" value="2"/>
</dbReference>
<evidence type="ECO:0000313" key="7">
    <source>
        <dbReference type="Proteomes" id="UP000053411"/>
    </source>
</evidence>
<dbReference type="Gene3D" id="1.25.40.20">
    <property type="entry name" value="Ankyrin repeat-containing domain"/>
    <property type="match status" value="4"/>
</dbReference>
<reference evidence="6 7" key="1">
    <citation type="submission" date="2015-01" db="EMBL/GenBank/DDBJ databases">
        <title>The Genome Sequence of Fonsecaea multimorphosa CBS 102226.</title>
        <authorList>
            <consortium name="The Broad Institute Genomics Platform"/>
            <person name="Cuomo C."/>
            <person name="de Hoog S."/>
            <person name="Gorbushina A."/>
            <person name="Stielow B."/>
            <person name="Teixiera M."/>
            <person name="Abouelleil A."/>
            <person name="Chapman S.B."/>
            <person name="Priest M."/>
            <person name="Young S.K."/>
            <person name="Wortman J."/>
            <person name="Nusbaum C."/>
            <person name="Birren B."/>
        </authorList>
    </citation>
    <scope>NUCLEOTIDE SEQUENCE [LARGE SCALE GENOMIC DNA]</scope>
    <source>
        <strain evidence="6 7">CBS 102226</strain>
    </source>
</reference>
<evidence type="ECO:0000256" key="1">
    <source>
        <dbReference type="ARBA" id="ARBA00022737"/>
    </source>
</evidence>
<proteinExistence type="predicted"/>
<dbReference type="PROSITE" id="PS50088">
    <property type="entry name" value="ANK_REPEAT"/>
    <property type="match status" value="12"/>
</dbReference>
<feature type="repeat" description="ANK" evidence="3">
    <location>
        <begin position="1441"/>
        <end position="1473"/>
    </location>
</feature>
<feature type="repeat" description="ANK" evidence="3">
    <location>
        <begin position="1212"/>
        <end position="1244"/>
    </location>
</feature>
<feature type="repeat" description="ANK" evidence="3">
    <location>
        <begin position="1179"/>
        <end position="1211"/>
    </location>
</feature>
<accession>A0A0D2KFC1</accession>
<dbReference type="SUPFAM" id="SSF53167">
    <property type="entry name" value="Purine and uridine phosphorylases"/>
    <property type="match status" value="1"/>
</dbReference>
<protein>
    <submittedName>
        <fullName evidence="6">Uncharacterized protein</fullName>
    </submittedName>
</protein>
<feature type="repeat" description="ANK" evidence="3">
    <location>
        <begin position="1342"/>
        <end position="1374"/>
    </location>
</feature>
<dbReference type="SUPFAM" id="SSF48403">
    <property type="entry name" value="Ankyrin repeat"/>
    <property type="match status" value="2"/>
</dbReference>
<dbReference type="OrthoDB" id="5421817at2759"/>
<dbReference type="PRINTS" id="PR01415">
    <property type="entry name" value="ANKYRIN"/>
</dbReference>
<evidence type="ECO:0000313" key="6">
    <source>
        <dbReference type="EMBL" id="KIY02140.1"/>
    </source>
</evidence>
<dbReference type="STRING" id="1442371.A0A0D2KFC1"/>
<sequence>MLAADYHVGWISALPLEEAAALDMLDERHGNIQQATHDTNNYILGRIGPHNVVIACLPQGVIGPVSAASVAIPMRATFPSLKFILLVGIGGGVPTAQHDIRLGDVVVSRPTGQFGGVVQYDFGKTLHQGHFVRTGSLNRPPDLLLNAVSSLEAQHLSQGGSQISAILEDVVRRNPRRGKACRYPNADKDELFESSYAHQISESALCKACDRGRLVNRPRRHGTHPAIHYGLIASGSQVIRDSIMRERLSAELDVLCFEMEAAGLMNYFDCLVIRGICDYSDSHKNKRWQEYAAATAAAYAKELLWMIHPPASFQQIMPDRTSGDRGGISAQYIQEDSFQEGHASGFDARFPTATRFHSAADESACLRSLWFREMGGRRDNIDRAAEGTCSWLAEHPDYQRWASQNHGFLWITGNPGSGKSVLLDTLVSRVDSLRDKKVIVASFFIHGRGTQIQKSPVGLYRSILHQILTKAEILLTELTSTFVLNQQNQGEYGHAWAWHEKGLFDFLHDRVKRYARHSIKIFIDALDECGEETARKLSAELWSLTTPTSGSQSAISVCITCRHYPVMDLYGAPEICVETQNSGDIARFVQGRLALVFKNKDSRGDVETEILRKAAGNFLWTALILEQTTRKGRHGYSLGKIRKEIQNSSPELSQIYKDALTKIPPEDRMDAMHLFEWVCLAEEPLSPVQMRYAMAFDPLAPVRTIAAWEDSETFYETDGQTETLIKAISGGLVEIVEGGGIIQCIHQSVKDYLLQQGLEDLESSISQEPSSSGLGSILSQAHELIFKCCMHYILTDEILRLPVKEEEVPKDQYPLIQYAVSRWPTHLKKADLDGRLQRELLTYFEWPSRTRLDQWLSLCCLDSRACVLPPGAHLLHLAGYYNLCHVIDAVFDNNPYDEVDARDANGCTPLIWAAKNGHAEATKCFVRRGADVNSFDAQRHSSLWWALNRGHLEVAEILVQQGADVNLQDEAGRTALFWASYNQDEASVDFLLSRNANPNIKNSQGRSPLHASHAYWQSRGEMLRRSHAIARKLLEKGAQPSKESSEGEVLLQWALRLNMHDIIDLILKVDQFAHDASRRALAFLQALHTRNLSAAFKFANAGINAQRFTDFSGETPIAYVLGMNCQAIAEVLLEKKNCDPNGRGSRGITPLIATAQRGLVVMMKSLITLGAEVDLADFETRTALSFAAEGGYLDAARLLIETHADLNLSDKKGKTPLMWAAEHGHAHVVDLLVQKGANLEAQDSLECSVLFWAARGGKSAVMKSLGGVDKEHRNSLGQTALWWAIMHHQIDAARCLLVSGANANPTDRDGSSLLLCTVSIGYLAGAQLLLEHGADANAKGHKQQTALLVATTNGSIEMIRLLLRYQANPDEEGFDGYTPLLLAVKKNLVIAVAVLCEVSQLNRGDHNRRTPLLSSAVTNGNETVAKCLLEHGVDANCRDNRGRTPLSFACEYGYESLVRILLEYRVDIDAQDQDGRTALWWAAAYGRTAILKTLLERRTEMEVLAELDESALLKAVDNGHVEAARLLLQHMFAARSDPKFSSRLLGLATDNSDPAMVSMLIQEGVDCSRTLPSGRTLLSWAAKTGCLDVLKTLDSHGIDLEAPCDQQGLTALDLAFQRRHMNVVEFLMGYSK</sequence>
<dbReference type="Pfam" id="PF24883">
    <property type="entry name" value="NPHP3_N"/>
    <property type="match status" value="1"/>
</dbReference>
<dbReference type="PANTHER" id="PTHR24198:SF165">
    <property type="entry name" value="ANKYRIN REPEAT-CONTAINING PROTEIN-RELATED"/>
    <property type="match status" value="1"/>
</dbReference>